<keyword evidence="1" id="KW-0863">Zinc-finger</keyword>
<feature type="compositionally biased region" description="Polar residues" evidence="2">
    <location>
        <begin position="75"/>
        <end position="88"/>
    </location>
</feature>
<comment type="caution">
    <text evidence="4">The sequence shown here is derived from an EMBL/GenBank/DDBJ whole genome shotgun (WGS) entry which is preliminary data.</text>
</comment>
<evidence type="ECO:0000259" key="3">
    <source>
        <dbReference type="PROSITE" id="PS50158"/>
    </source>
</evidence>
<sequence>MSPENKAHFESEKEAILLILTGIGDEIYSTIDACKTTHEMWEAIERLQHDKEIQKNLACIAKYFKKIYKPTNNNLKTYSNTRNKNVDTTPRYKNDNQSGQFGNQRTMTIAGARETVGGQVVQQSGIQCFNCKEFGHFAKECRKPKRVKDSTYHKENMFLCKQDEKGVQLQADQSNWLVDTDEEIDEQELEAHYSYMAKIQEVPAADLGTDSEPLEKVQYDTGFNVFANEIKHSEQSESISNTCVVETGDSNVITDSPDMCDNDIQNDQNDVKCDDERVALANLITNLKLDVDENKKIQKQLKKANTTLAQELIECKYILAETRRTLRESNSMRDSCLVALQNKQAEFKRYNTLNDRTIDYKKLKHKLNENL</sequence>
<dbReference type="InterPro" id="IPR036875">
    <property type="entry name" value="Znf_CCHC_sf"/>
</dbReference>
<dbReference type="EMBL" id="BKCJ010451561">
    <property type="protein sequence ID" value="GFA59323.1"/>
    <property type="molecule type" value="Genomic_DNA"/>
</dbReference>
<gene>
    <name evidence="4" type="ORF">Tci_631295</name>
</gene>
<dbReference type="AlphaFoldDB" id="A0A699JY08"/>
<name>A0A699JY08_TANCI</name>
<evidence type="ECO:0000256" key="2">
    <source>
        <dbReference type="SAM" id="MobiDB-lite"/>
    </source>
</evidence>
<dbReference type="Pfam" id="PF00098">
    <property type="entry name" value="zf-CCHC"/>
    <property type="match status" value="1"/>
</dbReference>
<proteinExistence type="predicted"/>
<dbReference type="SUPFAM" id="SSF57756">
    <property type="entry name" value="Retrovirus zinc finger-like domains"/>
    <property type="match status" value="1"/>
</dbReference>
<dbReference type="Gene3D" id="4.10.60.10">
    <property type="entry name" value="Zinc finger, CCHC-type"/>
    <property type="match status" value="1"/>
</dbReference>
<dbReference type="InterPro" id="IPR001878">
    <property type="entry name" value="Znf_CCHC"/>
</dbReference>
<reference evidence="4" key="1">
    <citation type="journal article" date="2019" name="Sci. Rep.">
        <title>Draft genome of Tanacetum cinerariifolium, the natural source of mosquito coil.</title>
        <authorList>
            <person name="Yamashiro T."/>
            <person name="Shiraishi A."/>
            <person name="Satake H."/>
            <person name="Nakayama K."/>
        </authorList>
    </citation>
    <scope>NUCLEOTIDE SEQUENCE</scope>
</reference>
<feature type="region of interest" description="Disordered" evidence="2">
    <location>
        <begin position="75"/>
        <end position="102"/>
    </location>
</feature>
<accession>A0A699JY08</accession>
<dbReference type="PROSITE" id="PS50158">
    <property type="entry name" value="ZF_CCHC"/>
    <property type="match status" value="1"/>
</dbReference>
<keyword evidence="1" id="KW-0479">Metal-binding</keyword>
<dbReference type="GO" id="GO:0008270">
    <property type="term" value="F:zinc ion binding"/>
    <property type="evidence" value="ECO:0007669"/>
    <property type="project" value="UniProtKB-KW"/>
</dbReference>
<evidence type="ECO:0000313" key="4">
    <source>
        <dbReference type="EMBL" id="GFA59323.1"/>
    </source>
</evidence>
<dbReference type="GO" id="GO:0003676">
    <property type="term" value="F:nucleic acid binding"/>
    <property type="evidence" value="ECO:0007669"/>
    <property type="project" value="InterPro"/>
</dbReference>
<protein>
    <recommendedName>
        <fullName evidence="3">CCHC-type domain-containing protein</fullName>
    </recommendedName>
</protein>
<evidence type="ECO:0000256" key="1">
    <source>
        <dbReference type="PROSITE-ProRule" id="PRU00047"/>
    </source>
</evidence>
<dbReference type="SMART" id="SM00343">
    <property type="entry name" value="ZnF_C2HC"/>
    <property type="match status" value="1"/>
</dbReference>
<keyword evidence="1" id="KW-0862">Zinc</keyword>
<organism evidence="4">
    <name type="scientific">Tanacetum cinerariifolium</name>
    <name type="common">Dalmatian daisy</name>
    <name type="synonym">Chrysanthemum cinerariifolium</name>
    <dbReference type="NCBI Taxonomy" id="118510"/>
    <lineage>
        <taxon>Eukaryota</taxon>
        <taxon>Viridiplantae</taxon>
        <taxon>Streptophyta</taxon>
        <taxon>Embryophyta</taxon>
        <taxon>Tracheophyta</taxon>
        <taxon>Spermatophyta</taxon>
        <taxon>Magnoliopsida</taxon>
        <taxon>eudicotyledons</taxon>
        <taxon>Gunneridae</taxon>
        <taxon>Pentapetalae</taxon>
        <taxon>asterids</taxon>
        <taxon>campanulids</taxon>
        <taxon>Asterales</taxon>
        <taxon>Asteraceae</taxon>
        <taxon>Asteroideae</taxon>
        <taxon>Anthemideae</taxon>
        <taxon>Anthemidinae</taxon>
        <taxon>Tanacetum</taxon>
    </lineage>
</organism>
<feature type="domain" description="CCHC-type" evidence="3">
    <location>
        <begin position="128"/>
        <end position="143"/>
    </location>
</feature>